<dbReference type="EMBL" id="WIUZ02000009">
    <property type="protein sequence ID" value="KAF9784032.1"/>
    <property type="molecule type" value="Genomic_DNA"/>
</dbReference>
<name>A0A9P6L5W6_9AGAM</name>
<gene>
    <name evidence="2" type="ORF">BJ322DRAFT_890760</name>
</gene>
<feature type="compositionally biased region" description="Polar residues" evidence="1">
    <location>
        <begin position="499"/>
        <end position="511"/>
    </location>
</feature>
<organism evidence="2 3">
    <name type="scientific">Thelephora terrestris</name>
    <dbReference type="NCBI Taxonomy" id="56493"/>
    <lineage>
        <taxon>Eukaryota</taxon>
        <taxon>Fungi</taxon>
        <taxon>Dikarya</taxon>
        <taxon>Basidiomycota</taxon>
        <taxon>Agaricomycotina</taxon>
        <taxon>Agaricomycetes</taxon>
        <taxon>Thelephorales</taxon>
        <taxon>Thelephoraceae</taxon>
        <taxon>Thelephora</taxon>
    </lineage>
</organism>
<feature type="region of interest" description="Disordered" evidence="1">
    <location>
        <begin position="351"/>
        <end position="425"/>
    </location>
</feature>
<reference evidence="2" key="1">
    <citation type="journal article" date="2020" name="Nat. Commun.">
        <title>Large-scale genome sequencing of mycorrhizal fungi provides insights into the early evolution of symbiotic traits.</title>
        <authorList>
            <person name="Miyauchi S."/>
            <person name="Kiss E."/>
            <person name="Kuo A."/>
            <person name="Drula E."/>
            <person name="Kohler A."/>
            <person name="Sanchez-Garcia M."/>
            <person name="Morin E."/>
            <person name="Andreopoulos B."/>
            <person name="Barry K.W."/>
            <person name="Bonito G."/>
            <person name="Buee M."/>
            <person name="Carver A."/>
            <person name="Chen C."/>
            <person name="Cichocki N."/>
            <person name="Clum A."/>
            <person name="Culley D."/>
            <person name="Crous P.W."/>
            <person name="Fauchery L."/>
            <person name="Girlanda M."/>
            <person name="Hayes R.D."/>
            <person name="Keri Z."/>
            <person name="LaButti K."/>
            <person name="Lipzen A."/>
            <person name="Lombard V."/>
            <person name="Magnuson J."/>
            <person name="Maillard F."/>
            <person name="Murat C."/>
            <person name="Nolan M."/>
            <person name="Ohm R.A."/>
            <person name="Pangilinan J."/>
            <person name="Pereira M.F."/>
            <person name="Perotto S."/>
            <person name="Peter M."/>
            <person name="Pfister S."/>
            <person name="Riley R."/>
            <person name="Sitrit Y."/>
            <person name="Stielow J.B."/>
            <person name="Szollosi G."/>
            <person name="Zifcakova L."/>
            <person name="Stursova M."/>
            <person name="Spatafora J.W."/>
            <person name="Tedersoo L."/>
            <person name="Vaario L.M."/>
            <person name="Yamada A."/>
            <person name="Yan M."/>
            <person name="Wang P."/>
            <person name="Xu J."/>
            <person name="Bruns T."/>
            <person name="Baldrian P."/>
            <person name="Vilgalys R."/>
            <person name="Dunand C."/>
            <person name="Henrissat B."/>
            <person name="Grigoriev I.V."/>
            <person name="Hibbett D."/>
            <person name="Nagy L.G."/>
            <person name="Martin F.M."/>
        </authorList>
    </citation>
    <scope>NUCLEOTIDE SEQUENCE</scope>
    <source>
        <strain evidence="2">UH-Tt-Lm1</strain>
    </source>
</reference>
<feature type="compositionally biased region" description="Basic and acidic residues" evidence="1">
    <location>
        <begin position="70"/>
        <end position="81"/>
    </location>
</feature>
<feature type="compositionally biased region" description="Pro residues" evidence="1">
    <location>
        <begin position="373"/>
        <end position="383"/>
    </location>
</feature>
<comment type="caution">
    <text evidence="2">The sequence shown here is derived from an EMBL/GenBank/DDBJ whole genome shotgun (WGS) entry which is preliminary data.</text>
</comment>
<dbReference type="AlphaFoldDB" id="A0A9P6L5W6"/>
<dbReference type="OrthoDB" id="10486515at2759"/>
<evidence type="ECO:0000313" key="2">
    <source>
        <dbReference type="EMBL" id="KAF9784032.1"/>
    </source>
</evidence>
<feature type="compositionally biased region" description="Basic residues" evidence="1">
    <location>
        <begin position="467"/>
        <end position="479"/>
    </location>
</feature>
<feature type="compositionally biased region" description="Basic residues" evidence="1">
    <location>
        <begin position="532"/>
        <end position="543"/>
    </location>
</feature>
<sequence length="581" mass="63499">MDSTVTSIDPSSSTISDTHTTATNLIFTTSSTQSNNPSSPTALIQSNPADVIVPCARRRQKRLRWITEGDGHPNVLRRDVEASEPLKGSYRDHSRRSSEDKHSVSSSGHHGSIPRSKSSPYSNSNPKSQQQPLAPVMEDVAMSSSSHDNSYFPVHGPPPTSSTARLNPTSQIRTPRFPSFERLTSAFRSSIYSSPSTRTSRTKSSAASSAPSRSRSRNASRRGRREEPKQLSIDALISPMSLHQGVGLGRDNDPMDSMQIKHVRGAMINDARYETAPMLRAMSAQNNFSNAPPLFPSPTKPTNPGQNGPAGPTMRAPTPIHEHHLPLRRDNSMTSRDPGSVLTMQPTTSRFYQSQLPPPQPQLSREPSTRQPQPLPYPDPVRPSPTVRRPEKAHHPSRSSSDGSKHKHRRERERPPELVQSSTLLPTSAIDLGKPFQVVYPVGNLDGGTGRHHRRGSTSNNLDRQGSHRRTRSRSRSTSRTHSASNNNTLVGAGHSHSRSLSNSGTATLARSHSDSRGDTPTGTGNGSGGTKLRRSAERKRPRGERPKIPSYEVNGHPPIGYGPGHEFNGNWNGNGHYMSV</sequence>
<feature type="compositionally biased region" description="Low complexity" evidence="1">
    <location>
        <begin position="188"/>
        <end position="213"/>
    </location>
</feature>
<dbReference type="Proteomes" id="UP000736335">
    <property type="component" value="Unassembled WGS sequence"/>
</dbReference>
<feature type="compositionally biased region" description="Basic and acidic residues" evidence="1">
    <location>
        <begin position="89"/>
        <end position="103"/>
    </location>
</feature>
<protein>
    <submittedName>
        <fullName evidence="2">Uncharacterized protein</fullName>
    </submittedName>
</protein>
<reference evidence="2" key="2">
    <citation type="submission" date="2020-11" db="EMBL/GenBank/DDBJ databases">
        <authorList>
            <consortium name="DOE Joint Genome Institute"/>
            <person name="Kuo A."/>
            <person name="Miyauchi S."/>
            <person name="Kiss E."/>
            <person name="Drula E."/>
            <person name="Kohler A."/>
            <person name="Sanchez-Garcia M."/>
            <person name="Andreopoulos B."/>
            <person name="Barry K.W."/>
            <person name="Bonito G."/>
            <person name="Buee M."/>
            <person name="Carver A."/>
            <person name="Chen C."/>
            <person name="Cichocki N."/>
            <person name="Clum A."/>
            <person name="Culley D."/>
            <person name="Crous P.W."/>
            <person name="Fauchery L."/>
            <person name="Girlanda M."/>
            <person name="Hayes R."/>
            <person name="Keri Z."/>
            <person name="Labutti K."/>
            <person name="Lipzen A."/>
            <person name="Lombard V."/>
            <person name="Magnuson J."/>
            <person name="Maillard F."/>
            <person name="Morin E."/>
            <person name="Murat C."/>
            <person name="Nolan M."/>
            <person name="Ohm R."/>
            <person name="Pangilinan J."/>
            <person name="Pereira M."/>
            <person name="Perotto S."/>
            <person name="Peter M."/>
            <person name="Riley R."/>
            <person name="Sitrit Y."/>
            <person name="Stielow B."/>
            <person name="Szollosi G."/>
            <person name="Zifcakova L."/>
            <person name="Stursova M."/>
            <person name="Spatafora J.W."/>
            <person name="Tedersoo L."/>
            <person name="Vaario L.-M."/>
            <person name="Yamada A."/>
            <person name="Yan M."/>
            <person name="Wang P."/>
            <person name="Xu J."/>
            <person name="Bruns T."/>
            <person name="Baldrian P."/>
            <person name="Vilgalys R."/>
            <person name="Henrissat B."/>
            <person name="Grigoriev I.V."/>
            <person name="Hibbett D."/>
            <person name="Nagy L.G."/>
            <person name="Martin F.M."/>
        </authorList>
    </citation>
    <scope>NUCLEOTIDE SEQUENCE</scope>
    <source>
        <strain evidence="2">UH-Tt-Lm1</strain>
    </source>
</reference>
<keyword evidence="3" id="KW-1185">Reference proteome</keyword>
<feature type="compositionally biased region" description="Basic residues" evidence="1">
    <location>
        <begin position="214"/>
        <end position="223"/>
    </location>
</feature>
<feature type="region of interest" description="Disordered" evidence="1">
    <location>
        <begin position="290"/>
        <end position="320"/>
    </location>
</feature>
<feature type="region of interest" description="Disordered" evidence="1">
    <location>
        <begin position="443"/>
        <end position="560"/>
    </location>
</feature>
<feature type="compositionally biased region" description="Polar residues" evidence="1">
    <location>
        <begin position="161"/>
        <end position="173"/>
    </location>
</feature>
<accession>A0A9P6L5W6</accession>
<feature type="region of interest" description="Disordered" evidence="1">
    <location>
        <begin position="1"/>
        <end position="20"/>
    </location>
</feature>
<feature type="region of interest" description="Disordered" evidence="1">
    <location>
        <begin position="70"/>
        <end position="232"/>
    </location>
</feature>
<evidence type="ECO:0000256" key="1">
    <source>
        <dbReference type="SAM" id="MobiDB-lite"/>
    </source>
</evidence>
<feature type="compositionally biased region" description="Low complexity" evidence="1">
    <location>
        <begin position="104"/>
        <end position="132"/>
    </location>
</feature>
<proteinExistence type="predicted"/>
<evidence type="ECO:0000313" key="3">
    <source>
        <dbReference type="Proteomes" id="UP000736335"/>
    </source>
</evidence>